<organism evidence="1 2">
    <name type="scientific">Paenibacillus aceris</name>
    <dbReference type="NCBI Taxonomy" id="869555"/>
    <lineage>
        <taxon>Bacteria</taxon>
        <taxon>Bacillati</taxon>
        <taxon>Bacillota</taxon>
        <taxon>Bacilli</taxon>
        <taxon>Bacillales</taxon>
        <taxon>Paenibacillaceae</taxon>
        <taxon>Paenibacillus</taxon>
    </lineage>
</organism>
<gene>
    <name evidence="1" type="ORF">J2Z65_006419</name>
</gene>
<protein>
    <submittedName>
        <fullName evidence="1">Uncharacterized protein</fullName>
    </submittedName>
</protein>
<dbReference type="Proteomes" id="UP001519344">
    <property type="component" value="Unassembled WGS sequence"/>
</dbReference>
<dbReference type="RefSeq" id="WP_167057073.1">
    <property type="nucleotide sequence ID" value="NZ_JAAOZR010000014.1"/>
</dbReference>
<keyword evidence="2" id="KW-1185">Reference proteome</keyword>
<proteinExistence type="predicted"/>
<sequence length="120" mass="14561">MEIHYRQILDITHDGINYLDSNEQTQKISFIECRKNWVALCNETDGINRTFEDSFCVGWRDWFSQPQYFEFFSEPKVKVIFPYSKNLFSIFRNDRKKIRNEFIKLQWKIIDCGHTTYDLG</sequence>
<comment type="caution">
    <text evidence="1">The sequence shown here is derived from an EMBL/GenBank/DDBJ whole genome shotgun (WGS) entry which is preliminary data.</text>
</comment>
<dbReference type="EMBL" id="JAGGKV010000029">
    <property type="protein sequence ID" value="MBP1967155.1"/>
    <property type="molecule type" value="Genomic_DNA"/>
</dbReference>
<name>A0ABS4I8G4_9BACL</name>
<evidence type="ECO:0000313" key="2">
    <source>
        <dbReference type="Proteomes" id="UP001519344"/>
    </source>
</evidence>
<reference evidence="1 2" key="1">
    <citation type="submission" date="2021-03" db="EMBL/GenBank/DDBJ databases">
        <title>Genomic Encyclopedia of Type Strains, Phase IV (KMG-IV): sequencing the most valuable type-strain genomes for metagenomic binning, comparative biology and taxonomic classification.</title>
        <authorList>
            <person name="Goeker M."/>
        </authorList>
    </citation>
    <scope>NUCLEOTIDE SEQUENCE [LARGE SCALE GENOMIC DNA]</scope>
    <source>
        <strain evidence="1 2">DSM 24950</strain>
    </source>
</reference>
<evidence type="ECO:0000313" key="1">
    <source>
        <dbReference type="EMBL" id="MBP1967155.1"/>
    </source>
</evidence>
<accession>A0ABS4I8G4</accession>